<comment type="caution">
    <text evidence="3">The sequence shown here is derived from an EMBL/GenBank/DDBJ whole genome shotgun (WGS) entry which is preliminary data.</text>
</comment>
<reference evidence="3" key="1">
    <citation type="submission" date="2023-02" db="EMBL/GenBank/DDBJ databases">
        <title>Description of Roseinatronobacter alkalisoli sp. nov., an alkaliphilic bacerium isolated from soda soil.</title>
        <authorList>
            <person name="Wei W."/>
        </authorList>
    </citation>
    <scope>NUCLEOTIDE SEQUENCE</scope>
    <source>
        <strain evidence="3">HJB301</strain>
    </source>
</reference>
<dbReference type="Pfam" id="PF01593">
    <property type="entry name" value="Amino_oxidase"/>
    <property type="match status" value="1"/>
</dbReference>
<dbReference type="SUPFAM" id="SSF51905">
    <property type="entry name" value="FAD/NAD(P)-binding domain"/>
    <property type="match status" value="1"/>
</dbReference>
<evidence type="ECO:0000259" key="2">
    <source>
        <dbReference type="Pfam" id="PF01593"/>
    </source>
</evidence>
<keyword evidence="1" id="KW-0472">Membrane</keyword>
<feature type="transmembrane region" description="Helical" evidence="1">
    <location>
        <begin position="12"/>
        <end position="30"/>
    </location>
</feature>
<evidence type="ECO:0000313" key="3">
    <source>
        <dbReference type="EMBL" id="MDD7971390.1"/>
    </source>
</evidence>
<dbReference type="RefSeq" id="WP_274352074.1">
    <property type="nucleotide sequence ID" value="NZ_JAQZSM010000007.1"/>
</dbReference>
<dbReference type="InterPro" id="IPR002937">
    <property type="entry name" value="Amino_oxidase"/>
</dbReference>
<evidence type="ECO:0000313" key="4">
    <source>
        <dbReference type="Proteomes" id="UP001431784"/>
    </source>
</evidence>
<keyword evidence="1" id="KW-0812">Transmembrane</keyword>
<dbReference type="PANTHER" id="PTHR42923:SF17">
    <property type="entry name" value="AMINE OXIDASE DOMAIN-CONTAINING PROTEIN"/>
    <property type="match status" value="1"/>
</dbReference>
<name>A0ABT5T9I9_9RHOB</name>
<dbReference type="Proteomes" id="UP001431784">
    <property type="component" value="Unassembled WGS sequence"/>
</dbReference>
<dbReference type="Gene3D" id="3.50.50.60">
    <property type="entry name" value="FAD/NAD(P)-binding domain"/>
    <property type="match status" value="1"/>
</dbReference>
<keyword evidence="1" id="KW-1133">Transmembrane helix</keyword>
<dbReference type="Gene3D" id="1.10.3110.10">
    <property type="entry name" value="protoporphyrinogen ix oxidase, domain 3"/>
    <property type="match status" value="1"/>
</dbReference>
<dbReference type="InterPro" id="IPR050464">
    <property type="entry name" value="Zeta_carotene_desat/Oxidored"/>
</dbReference>
<keyword evidence="4" id="KW-1185">Reference proteome</keyword>
<protein>
    <submittedName>
        <fullName evidence="3">FAD-dependent oxidoreductase</fullName>
    </submittedName>
</protein>
<dbReference type="Gene3D" id="3.90.660.20">
    <property type="entry name" value="Protoporphyrinogen oxidase, mitochondrial, domain 2"/>
    <property type="match status" value="1"/>
</dbReference>
<proteinExistence type="predicted"/>
<dbReference type="PANTHER" id="PTHR42923">
    <property type="entry name" value="PROTOPORPHYRINOGEN OXIDASE"/>
    <property type="match status" value="1"/>
</dbReference>
<gene>
    <name evidence="3" type="ORF">PUT78_09760</name>
</gene>
<organism evidence="3 4">
    <name type="scientific">Roseinatronobacter alkalisoli</name>
    <dbReference type="NCBI Taxonomy" id="3028235"/>
    <lineage>
        <taxon>Bacteria</taxon>
        <taxon>Pseudomonadati</taxon>
        <taxon>Pseudomonadota</taxon>
        <taxon>Alphaproteobacteria</taxon>
        <taxon>Rhodobacterales</taxon>
        <taxon>Paracoccaceae</taxon>
        <taxon>Roseinatronobacter</taxon>
    </lineage>
</organism>
<dbReference type="InterPro" id="IPR036188">
    <property type="entry name" value="FAD/NAD-bd_sf"/>
</dbReference>
<sequence>MPFEMPENPARRIAVIGGGISGLAAAFLLAQHHRITLFESESRLGGHARTVLAGRHGDTPVDTGFIVFNYSNYPNLTAMFARLDVPVAPSNMSFGASFDAGRFEYSLSGIDEIFATRRNLADPRYWRMMRDIVHFNKHGLAMAQADATLTTGGLLARLGTGDWFRDRYLLPFSGAIWSTPTRRILDFPAQALMGFFRNHALLGYEGQHQWYTVRGGSVEYVRRLSAHLEHVGVRLRTGTPVQSVTRGPLGVQVKAYGMQPEEFDEIIFATHSDVTLRLLADAAPRETAALGAVRYQRNDAILHCDPAVMPRRRKCWSSWVYTERGPADRERISLSYWMNSLQPIAQDDPMFVTLNANLPLREECIYDSYSFDHPVYDAGALRAQADIRAFNGTNRTWFCGAWMRNGFHEDGFASAVDVAQAMTSPARQVVAA</sequence>
<accession>A0ABT5T9I9</accession>
<dbReference type="EMBL" id="JAQZSM010000007">
    <property type="protein sequence ID" value="MDD7971390.1"/>
    <property type="molecule type" value="Genomic_DNA"/>
</dbReference>
<evidence type="ECO:0000256" key="1">
    <source>
        <dbReference type="SAM" id="Phobius"/>
    </source>
</evidence>
<feature type="domain" description="Amine oxidase" evidence="2">
    <location>
        <begin position="20"/>
        <end position="282"/>
    </location>
</feature>